<keyword evidence="1" id="KW-1133">Transmembrane helix</keyword>
<accession>B1SX82</accession>
<dbReference type="PATRIC" id="fig|396597.7.peg.8424"/>
<gene>
    <name evidence="2" type="ORF">BamMEX5DRAFT_0148</name>
</gene>
<dbReference type="Proteomes" id="UP000004814">
    <property type="component" value="Unassembled WGS sequence"/>
</dbReference>
<organism evidence="2 3">
    <name type="scientific">Burkholderia ambifaria MEX-5</name>
    <dbReference type="NCBI Taxonomy" id="396597"/>
    <lineage>
        <taxon>Bacteria</taxon>
        <taxon>Pseudomonadati</taxon>
        <taxon>Pseudomonadota</taxon>
        <taxon>Betaproteobacteria</taxon>
        <taxon>Burkholderiales</taxon>
        <taxon>Burkholderiaceae</taxon>
        <taxon>Burkholderia</taxon>
        <taxon>Burkholderia cepacia complex</taxon>
    </lineage>
</organism>
<evidence type="ECO:0000313" key="3">
    <source>
        <dbReference type="Proteomes" id="UP000004814"/>
    </source>
</evidence>
<dbReference type="AlphaFoldDB" id="B1SX82"/>
<evidence type="ECO:0000313" key="2">
    <source>
        <dbReference type="EMBL" id="EDT44133.1"/>
    </source>
</evidence>
<name>B1SX82_9BURK</name>
<proteinExistence type="predicted"/>
<reference evidence="2 3" key="1">
    <citation type="submission" date="2008-03" db="EMBL/GenBank/DDBJ databases">
        <title>Sequencing of the draft genome and assembly of Burkholderia ambifaria MEX-5.</title>
        <authorList>
            <consortium name="US DOE Joint Genome Institute (JGI-PGF)"/>
            <person name="Copeland A."/>
            <person name="Lucas S."/>
            <person name="Lapidus A."/>
            <person name="Glavina del Rio T."/>
            <person name="Dalin E."/>
            <person name="Tice H."/>
            <person name="Bruce D."/>
            <person name="Goodwin L."/>
            <person name="Pitluck S."/>
            <person name="Larimer F."/>
            <person name="Land M.L."/>
            <person name="Hauser L."/>
            <person name="Tiedje J."/>
            <person name="Richardson P."/>
        </authorList>
    </citation>
    <scope>NUCLEOTIDE SEQUENCE [LARGE SCALE GENOMIC DNA]</scope>
    <source>
        <strain evidence="2 3">MEX-5</strain>
    </source>
</reference>
<keyword evidence="1" id="KW-0472">Membrane</keyword>
<evidence type="ECO:0000256" key="1">
    <source>
        <dbReference type="SAM" id="Phobius"/>
    </source>
</evidence>
<comment type="caution">
    <text evidence="2">The sequence shown here is derived from an EMBL/GenBank/DDBJ whole genome shotgun (WGS) entry which is preliminary data.</text>
</comment>
<dbReference type="EMBL" id="ABLK01000002">
    <property type="protein sequence ID" value="EDT44133.1"/>
    <property type="molecule type" value="Genomic_DNA"/>
</dbReference>
<protein>
    <submittedName>
        <fullName evidence="2">Uncharacterized protein</fullName>
    </submittedName>
</protein>
<keyword evidence="1" id="KW-0812">Transmembrane</keyword>
<sequence length="72" mass="8360">MAVLGVLYVIAVFVLLVLGSMRLTLRLFYRRYPGEDFHDWACWRHAYEEHARAKGWFWRRLSGVSKGVASGS</sequence>
<feature type="transmembrane region" description="Helical" evidence="1">
    <location>
        <begin position="6"/>
        <end position="25"/>
    </location>
</feature>